<dbReference type="PANTHER" id="PTHR13299:SF0">
    <property type="entry name" value="PEROXISOMAL MEMBRANE PROTEIN PEX16"/>
    <property type="match status" value="1"/>
</dbReference>
<dbReference type="PANTHER" id="PTHR13299">
    <property type="entry name" value="PEROXISOMAL MEMBRANE PROTEIN PEX16"/>
    <property type="match status" value="1"/>
</dbReference>
<evidence type="ECO:0000256" key="4">
    <source>
        <dbReference type="SAM" id="MobiDB-lite"/>
    </source>
</evidence>
<accession>A0ABQ9E2D7</accession>
<keyword evidence="6" id="KW-1185">Reference proteome</keyword>
<proteinExistence type="inferred from homology"/>
<comment type="caution">
    <text evidence="5">The sequence shown here is derived from an EMBL/GenBank/DDBJ whole genome shotgun (WGS) entry which is preliminary data.</text>
</comment>
<comment type="similarity">
    <text evidence="1 3">Belongs to the peroxin-16 family.</text>
</comment>
<protein>
    <recommendedName>
        <fullName evidence="2 3">Peroxisomal membrane protein PEX16</fullName>
    </recommendedName>
</protein>
<gene>
    <name evidence="5" type="ORF">KUTeg_023360</name>
</gene>
<sequence length="359" mass="41287">MADFVSKLPEIAWEKYKKYVSENPETISQIEATSRVVSYVIAGRFKESQVLSELVYLGSNLLVLLNDTILRQASNLVPKIKQNLSEERLKKLLTVLEYAEVFIEMAADKSFGDTGRWIFIVVIQITKSALRLLLLWKHNGGIKTSPPITPLDRDSVTTKPYKTSTAKEMKDFEEHLDGGSGSDSLTFTLKRSGRVIRRLSAAPPTSFRTWKLPKDSDTEEENEKKKNKNYPPTALSPQRVWAETVYITKPLIHLLSMYTFGTDSWKPWVLSSGLDICSLHMFGDTGDLNATEKYELKRRRFMLLFYILRSPFYDRHAKTKILMTLRILADNVPIIGIFLRPLIAYLPAWQKVYFYLWST</sequence>
<dbReference type="EMBL" id="JARBDR010000921">
    <property type="protein sequence ID" value="KAJ8299300.1"/>
    <property type="molecule type" value="Genomic_DNA"/>
</dbReference>
<evidence type="ECO:0000256" key="1">
    <source>
        <dbReference type="ARBA" id="ARBA00009505"/>
    </source>
</evidence>
<dbReference type="Proteomes" id="UP001217089">
    <property type="component" value="Unassembled WGS sequence"/>
</dbReference>
<keyword evidence="3" id="KW-0962">Peroxisome biogenesis</keyword>
<name>A0ABQ9E2D7_TEGGR</name>
<evidence type="ECO:0000313" key="5">
    <source>
        <dbReference type="EMBL" id="KAJ8299300.1"/>
    </source>
</evidence>
<evidence type="ECO:0000256" key="2">
    <source>
        <dbReference type="ARBA" id="ARBA00018577"/>
    </source>
</evidence>
<keyword evidence="3" id="KW-0576">Peroxisome</keyword>
<evidence type="ECO:0000256" key="3">
    <source>
        <dbReference type="RuleBase" id="RU365003"/>
    </source>
</evidence>
<dbReference type="Pfam" id="PF08610">
    <property type="entry name" value="Pex16"/>
    <property type="match status" value="1"/>
</dbReference>
<reference evidence="5 6" key="1">
    <citation type="submission" date="2022-12" db="EMBL/GenBank/DDBJ databases">
        <title>Chromosome-level genome of Tegillarca granosa.</title>
        <authorList>
            <person name="Kim J."/>
        </authorList>
    </citation>
    <scope>NUCLEOTIDE SEQUENCE [LARGE SCALE GENOMIC DNA]</scope>
    <source>
        <strain evidence="5">Teg-2019</strain>
        <tissue evidence="5">Adductor muscle</tissue>
    </source>
</reference>
<dbReference type="InterPro" id="IPR013919">
    <property type="entry name" value="Pex16"/>
</dbReference>
<organism evidence="5 6">
    <name type="scientific">Tegillarca granosa</name>
    <name type="common">Malaysian cockle</name>
    <name type="synonym">Anadara granosa</name>
    <dbReference type="NCBI Taxonomy" id="220873"/>
    <lineage>
        <taxon>Eukaryota</taxon>
        <taxon>Metazoa</taxon>
        <taxon>Spiralia</taxon>
        <taxon>Lophotrochozoa</taxon>
        <taxon>Mollusca</taxon>
        <taxon>Bivalvia</taxon>
        <taxon>Autobranchia</taxon>
        <taxon>Pteriomorphia</taxon>
        <taxon>Arcoida</taxon>
        <taxon>Arcoidea</taxon>
        <taxon>Arcidae</taxon>
        <taxon>Tegillarca</taxon>
    </lineage>
</organism>
<evidence type="ECO:0000313" key="6">
    <source>
        <dbReference type="Proteomes" id="UP001217089"/>
    </source>
</evidence>
<feature type="region of interest" description="Disordered" evidence="4">
    <location>
        <begin position="207"/>
        <end position="233"/>
    </location>
</feature>
<comment type="subcellular location">
    <subcellularLocation>
        <location evidence="3">Peroxisome membrane</location>
    </subcellularLocation>
</comment>